<dbReference type="RefSeq" id="WP_092323611.1">
    <property type="nucleotide sequence ID" value="NZ_FNFU01000010.1"/>
</dbReference>
<name>A0A1G9DSY6_9MICO</name>
<dbReference type="PROSITE" id="PS51387">
    <property type="entry name" value="FAD_PCMH"/>
    <property type="match status" value="1"/>
</dbReference>
<dbReference type="PANTHER" id="PTHR42973:SF39">
    <property type="entry name" value="FAD-BINDING PCMH-TYPE DOMAIN-CONTAINING PROTEIN"/>
    <property type="match status" value="1"/>
</dbReference>
<dbReference type="GO" id="GO:0071949">
    <property type="term" value="F:FAD binding"/>
    <property type="evidence" value="ECO:0007669"/>
    <property type="project" value="InterPro"/>
</dbReference>
<comment type="cofactor">
    <cofactor evidence="1">
        <name>FAD</name>
        <dbReference type="ChEBI" id="CHEBI:57692"/>
    </cofactor>
</comment>
<dbReference type="InterPro" id="IPR006094">
    <property type="entry name" value="Oxid_FAD_bind_N"/>
</dbReference>
<dbReference type="Proteomes" id="UP000198701">
    <property type="component" value="Unassembled WGS sequence"/>
</dbReference>
<keyword evidence="4" id="KW-0274">FAD</keyword>
<dbReference type="Gene3D" id="3.30.465.10">
    <property type="match status" value="1"/>
</dbReference>
<keyword evidence="7" id="KW-1185">Reference proteome</keyword>
<dbReference type="OrthoDB" id="9775082at2"/>
<dbReference type="SUPFAM" id="SSF56176">
    <property type="entry name" value="FAD-binding/transporter-associated domain-like"/>
    <property type="match status" value="1"/>
</dbReference>
<dbReference type="Gene3D" id="3.30.43.10">
    <property type="entry name" value="Uridine Diphospho-n-acetylenolpyruvylglucosamine Reductase, domain 2"/>
    <property type="match status" value="1"/>
</dbReference>
<dbReference type="PANTHER" id="PTHR42973">
    <property type="entry name" value="BINDING OXIDOREDUCTASE, PUTATIVE (AFU_ORTHOLOGUE AFUA_1G17690)-RELATED"/>
    <property type="match status" value="1"/>
</dbReference>
<protein>
    <submittedName>
        <fullName evidence="6">FAD/FMN-containing dehydrogenase</fullName>
    </submittedName>
</protein>
<organism evidence="6 7">
    <name type="scientific">Cryobacterium psychrotolerans</name>
    <dbReference type="NCBI Taxonomy" id="386301"/>
    <lineage>
        <taxon>Bacteria</taxon>
        <taxon>Bacillati</taxon>
        <taxon>Actinomycetota</taxon>
        <taxon>Actinomycetes</taxon>
        <taxon>Micrococcales</taxon>
        <taxon>Microbacteriaceae</taxon>
        <taxon>Cryobacterium</taxon>
    </lineage>
</organism>
<proteinExistence type="inferred from homology"/>
<evidence type="ECO:0000256" key="1">
    <source>
        <dbReference type="ARBA" id="ARBA00001974"/>
    </source>
</evidence>
<evidence type="ECO:0000256" key="5">
    <source>
        <dbReference type="ARBA" id="ARBA00023002"/>
    </source>
</evidence>
<evidence type="ECO:0000256" key="4">
    <source>
        <dbReference type="ARBA" id="ARBA00022827"/>
    </source>
</evidence>
<dbReference type="InterPro" id="IPR016167">
    <property type="entry name" value="FAD-bd_PCMH_sub1"/>
</dbReference>
<dbReference type="Pfam" id="PF01565">
    <property type="entry name" value="FAD_binding_4"/>
    <property type="match status" value="1"/>
</dbReference>
<keyword evidence="5" id="KW-0560">Oxidoreductase</keyword>
<dbReference type="InterPro" id="IPR016169">
    <property type="entry name" value="FAD-bd_PCMH_sub2"/>
</dbReference>
<dbReference type="AlphaFoldDB" id="A0A1G9DSY6"/>
<accession>A0A1G9DSY6</accession>
<dbReference type="STRING" id="386301.SAMN05216282_11023"/>
<reference evidence="6 7" key="1">
    <citation type="submission" date="2016-10" db="EMBL/GenBank/DDBJ databases">
        <authorList>
            <person name="de Groot N.N."/>
        </authorList>
    </citation>
    <scope>NUCLEOTIDE SEQUENCE [LARGE SCALE GENOMIC DNA]</scope>
    <source>
        <strain evidence="6 7">CGMCC 1.5382</strain>
    </source>
</reference>
<evidence type="ECO:0000313" key="6">
    <source>
        <dbReference type="EMBL" id="SDK66969.1"/>
    </source>
</evidence>
<evidence type="ECO:0000313" key="7">
    <source>
        <dbReference type="Proteomes" id="UP000198701"/>
    </source>
</evidence>
<sequence>MSQTTEMDPTLSALAASLGGRLIRPGDADWDTVRAPWNRAVEQDPAAVAIPATVDGLRQIVAAARAGRFEIAVQPNGHGASGDVRGCILVRTSAFDEVTVNADERYARIGAGVKWGAVLPRLTGTGLIALAGTNPDVTVAGYLLSGGHSWFSRWKGLAAHSIRAIEFVEAHGRSRRLDSAHGSAEGDAELLWAMRGAAGMLGIVTALEIDLYPAPALFGGKILFPIEAAGAVLDAVAAIMATAPDELTMFAGLINMPDVEMVPEPMRGHSFATVDVVFVGDADTAGTLLAPLLSAVPVIANLMQPFDIGHLGEVAAEPSDPVGSLDWNAAIRGLGDDGFAPLIEAFREATPAGLTMVQLRPLGGAIADPAPDATGIVGHLESKYLVFAGAILLDPSRRIDPAAVFGPIDRALTGMTERRMVPTLLSPGQDLSAALPPESLARLGKVKFAHDPDSLFRSNRRLPG</sequence>
<gene>
    <name evidence="6" type="ORF">SAMN05216282_11023</name>
</gene>
<evidence type="ECO:0000256" key="3">
    <source>
        <dbReference type="ARBA" id="ARBA00022630"/>
    </source>
</evidence>
<evidence type="ECO:0000256" key="2">
    <source>
        <dbReference type="ARBA" id="ARBA00005466"/>
    </source>
</evidence>
<dbReference type="Gene3D" id="3.40.462.20">
    <property type="match status" value="1"/>
</dbReference>
<dbReference type="InterPro" id="IPR036318">
    <property type="entry name" value="FAD-bd_PCMH-like_sf"/>
</dbReference>
<dbReference type="EMBL" id="FNFU01000010">
    <property type="protein sequence ID" value="SDK66969.1"/>
    <property type="molecule type" value="Genomic_DNA"/>
</dbReference>
<keyword evidence="3" id="KW-0285">Flavoprotein</keyword>
<dbReference type="GO" id="GO:0016491">
    <property type="term" value="F:oxidoreductase activity"/>
    <property type="evidence" value="ECO:0007669"/>
    <property type="project" value="UniProtKB-KW"/>
</dbReference>
<dbReference type="InterPro" id="IPR050416">
    <property type="entry name" value="FAD-linked_Oxidoreductase"/>
</dbReference>
<dbReference type="InterPro" id="IPR016166">
    <property type="entry name" value="FAD-bd_PCMH"/>
</dbReference>
<comment type="similarity">
    <text evidence="2">Belongs to the oxygen-dependent FAD-linked oxidoreductase family.</text>
</comment>